<feature type="domain" description="DJ-1/PfpI" evidence="1">
    <location>
        <begin position="8"/>
        <end position="166"/>
    </location>
</feature>
<accession>A0AA96FEX6</accession>
<dbReference type="GO" id="GO:0016829">
    <property type="term" value="F:lyase activity"/>
    <property type="evidence" value="ECO:0007669"/>
    <property type="project" value="UniProtKB-KW"/>
</dbReference>
<organism evidence="2">
    <name type="scientific">Demequina capsici</name>
    <dbReference type="NCBI Taxonomy" id="3075620"/>
    <lineage>
        <taxon>Bacteria</taxon>
        <taxon>Bacillati</taxon>
        <taxon>Actinomycetota</taxon>
        <taxon>Actinomycetes</taxon>
        <taxon>Micrococcales</taxon>
        <taxon>Demequinaceae</taxon>
        <taxon>Demequina</taxon>
    </lineage>
</organism>
<dbReference type="EC" id="4.2.1.-" evidence="2"/>
<dbReference type="KEGG" id="dcp:RN607_05070"/>
<dbReference type="PANTHER" id="PTHR43130:SF2">
    <property type="entry name" value="DJ-1_PFPI DOMAIN-CONTAINING PROTEIN"/>
    <property type="match status" value="1"/>
</dbReference>
<dbReference type="SUPFAM" id="SSF52317">
    <property type="entry name" value="Class I glutamine amidotransferase-like"/>
    <property type="match status" value="1"/>
</dbReference>
<dbReference type="AlphaFoldDB" id="A0AA96FEX6"/>
<name>A0AA96FEX6_9MICO</name>
<keyword evidence="2" id="KW-0456">Lyase</keyword>
<proteinExistence type="predicted"/>
<dbReference type="Proteomes" id="UP001303408">
    <property type="component" value="Chromosome"/>
</dbReference>
<dbReference type="InterPro" id="IPR029062">
    <property type="entry name" value="Class_I_gatase-like"/>
</dbReference>
<evidence type="ECO:0000313" key="2">
    <source>
        <dbReference type="EMBL" id="WNM28375.1"/>
    </source>
</evidence>
<dbReference type="InterPro" id="IPR052158">
    <property type="entry name" value="INH-QAR"/>
</dbReference>
<dbReference type="InterPro" id="IPR002818">
    <property type="entry name" value="DJ-1/PfpI"/>
</dbReference>
<reference evidence="2" key="1">
    <citation type="submission" date="2023-09" db="EMBL/GenBank/DDBJ databases">
        <title>Demequina sp. a novel bacteria isolated from Capsicum annuum.</title>
        <authorList>
            <person name="Humaira Z."/>
            <person name="Lee J."/>
            <person name="Cho D."/>
        </authorList>
    </citation>
    <scope>NUCLEOTIDE SEQUENCE</scope>
    <source>
        <strain evidence="2">PMTSA13</strain>
    </source>
</reference>
<dbReference type="EMBL" id="CP134880">
    <property type="protein sequence ID" value="WNM28375.1"/>
    <property type="molecule type" value="Genomic_DNA"/>
</dbReference>
<dbReference type="PANTHER" id="PTHR43130">
    <property type="entry name" value="ARAC-FAMILY TRANSCRIPTIONAL REGULATOR"/>
    <property type="match status" value="1"/>
</dbReference>
<dbReference type="GO" id="GO:0006355">
    <property type="term" value="P:regulation of DNA-templated transcription"/>
    <property type="evidence" value="ECO:0007669"/>
    <property type="project" value="TreeGrafter"/>
</dbReference>
<dbReference type="Pfam" id="PF01965">
    <property type="entry name" value="DJ-1_PfpI"/>
    <property type="match status" value="1"/>
</dbReference>
<evidence type="ECO:0000259" key="1">
    <source>
        <dbReference type="Pfam" id="PF01965"/>
    </source>
</evidence>
<protein>
    <submittedName>
        <fullName evidence="2">DJ-1/PfpI family protein</fullName>
        <ecNumber evidence="2">4.2.1.-</ecNumber>
    </submittedName>
</protein>
<gene>
    <name evidence="2" type="ORF">RN607_05070</name>
</gene>
<sequence length="226" mass="23779">MSDGATTIVMVLVPQVTQLDLTGPAQVFARWPGAHLVIAAARAEPVMTDCGFAIVPTATFDTAPQADYLIVPGGEGIFDVLSDRRTVDFVRVQARGARVVGSVCTGAFLLGVAGLLDGVRATTHWGSMRLLPLVGAAPTPSRVVRDGRVVTGGGVTSGIDMALALAADAFGEQVAREIQLAIEYDPEPPFDAGSPDAFPEAEIELRRRAIEDRRRARVEAGMRASA</sequence>
<dbReference type="Gene3D" id="3.40.50.880">
    <property type="match status" value="1"/>
</dbReference>
<dbReference type="CDD" id="cd03139">
    <property type="entry name" value="GATase1_PfpI_2"/>
    <property type="match status" value="1"/>
</dbReference>
<dbReference type="RefSeq" id="WP_313544787.1">
    <property type="nucleotide sequence ID" value="NZ_CP134880.1"/>
</dbReference>